<dbReference type="InterPro" id="IPR043502">
    <property type="entry name" value="DNA/RNA_pol_sf"/>
</dbReference>
<dbReference type="AlphaFoldDB" id="A0A818DU59"/>
<comment type="caution">
    <text evidence="2">The sequence shown here is derived from an EMBL/GenBank/DDBJ whole genome shotgun (WGS) entry which is preliminary data.</text>
</comment>
<dbReference type="PROSITE" id="PS50878">
    <property type="entry name" value="RT_POL"/>
    <property type="match status" value="1"/>
</dbReference>
<gene>
    <name evidence="2" type="ORF">KIK155_LOCUS12550</name>
</gene>
<protein>
    <recommendedName>
        <fullName evidence="1">Reverse transcriptase domain-containing protein</fullName>
    </recommendedName>
</protein>
<dbReference type="PANTHER" id="PTHR47027:SF8">
    <property type="entry name" value="RIBONUCLEASE H"/>
    <property type="match status" value="1"/>
</dbReference>
<dbReference type="Pfam" id="PF00078">
    <property type="entry name" value="RVT_1"/>
    <property type="match status" value="1"/>
</dbReference>
<dbReference type="InterPro" id="IPR043128">
    <property type="entry name" value="Rev_trsase/Diguanyl_cyclase"/>
</dbReference>
<dbReference type="EMBL" id="CAJNYV010002058">
    <property type="protein sequence ID" value="CAF3453384.1"/>
    <property type="molecule type" value="Genomic_DNA"/>
</dbReference>
<name>A0A818DU59_9BILA</name>
<dbReference type="InterPro" id="IPR000477">
    <property type="entry name" value="RT_dom"/>
</dbReference>
<sequence>MDKEPEELWQEIRDIINDETKINIPTITKKKKNNWISSSTLEIAKKRREAKANGNRQVITKLNADFQRAARKDKEKQIMQECEKVEEYNKKGMTRDLFKKIKYFRGQFIPRNGTLTDQNGKHLINGDEIKNKWKQYTEELYKKEINGTGNLELDNYELEPDILESEVKFAIETLANGKAPGHDGIPIECFKAIKEDAVKILTKLCQQIWKTQKWPQDWKTSLLIPIPKNGNAKDCSNYRTIALISHASKIMLKIIQRRLEPFLEREMPVTQAGFRKGRGTRDQIANLRWLMEKAREYQKEFYLCFIDYSKAFDCVDHEKLWSVLLEMGVPKHLIILMKNLYTNQQATVKTDYGNTNWFNIGKGVRQGCILSPYLFNLYAEHIMRKAGIEEAAGGIKIGGRNINNLRYADDTTIMAETADDLQYLLRKVKEESAAAGLKLNMKKTFVMTNAPIQEFYIDNDQVEIVKEFIFLGSSINIDGNCSNEIKRRLLMGRKAMVSLDKLIKSKDVSLATKIRITKTMVFPITTYGCESWTIKQADRRKIDAFELWCWRRLLRVPWTEKRTNRSVLQEIKPECSLEASMVKLKLSYFGHIMRRQDSLEKEIMLGMVGGKRRRGRQKKRWIDTIKEDTHLTLTQLNTMAHNRNMWRGLIHRIAKSRTRLNG</sequence>
<proteinExistence type="predicted"/>
<organism evidence="2 3">
    <name type="scientific">Rotaria socialis</name>
    <dbReference type="NCBI Taxonomy" id="392032"/>
    <lineage>
        <taxon>Eukaryota</taxon>
        <taxon>Metazoa</taxon>
        <taxon>Spiralia</taxon>
        <taxon>Gnathifera</taxon>
        <taxon>Rotifera</taxon>
        <taxon>Eurotatoria</taxon>
        <taxon>Bdelloidea</taxon>
        <taxon>Philodinida</taxon>
        <taxon>Philodinidae</taxon>
        <taxon>Rotaria</taxon>
    </lineage>
</organism>
<evidence type="ECO:0000313" key="2">
    <source>
        <dbReference type="EMBL" id="CAF3453384.1"/>
    </source>
</evidence>
<dbReference type="SUPFAM" id="SSF56672">
    <property type="entry name" value="DNA/RNA polymerases"/>
    <property type="match status" value="1"/>
</dbReference>
<reference evidence="2" key="1">
    <citation type="submission" date="2021-02" db="EMBL/GenBank/DDBJ databases">
        <authorList>
            <person name="Nowell W R."/>
        </authorList>
    </citation>
    <scope>NUCLEOTIDE SEQUENCE</scope>
</reference>
<dbReference type="Proteomes" id="UP000663865">
    <property type="component" value="Unassembled WGS sequence"/>
</dbReference>
<evidence type="ECO:0000313" key="3">
    <source>
        <dbReference type="Proteomes" id="UP000663865"/>
    </source>
</evidence>
<dbReference type="CDD" id="cd01650">
    <property type="entry name" value="RT_nLTR_like"/>
    <property type="match status" value="1"/>
</dbReference>
<dbReference type="PANTHER" id="PTHR47027">
    <property type="entry name" value="REVERSE TRANSCRIPTASE DOMAIN-CONTAINING PROTEIN"/>
    <property type="match status" value="1"/>
</dbReference>
<accession>A0A818DU59</accession>
<dbReference type="Gene3D" id="3.30.70.270">
    <property type="match status" value="1"/>
</dbReference>
<evidence type="ECO:0000259" key="1">
    <source>
        <dbReference type="PROSITE" id="PS50878"/>
    </source>
</evidence>
<feature type="domain" description="Reverse transcriptase" evidence="1">
    <location>
        <begin position="207"/>
        <end position="475"/>
    </location>
</feature>